<accession>A0A2I2FTE4</accession>
<keyword evidence="3" id="KW-1185">Reference proteome</keyword>
<dbReference type="AlphaFoldDB" id="A0A2I2FTE4"/>
<gene>
    <name evidence="2" type="ORF">P170DRAFT_64857</name>
</gene>
<evidence type="ECO:0000313" key="2">
    <source>
        <dbReference type="EMBL" id="PLB43913.1"/>
    </source>
</evidence>
<keyword evidence="1" id="KW-0472">Membrane</keyword>
<keyword evidence="1" id="KW-1133">Transmembrane helix</keyword>
<evidence type="ECO:0000313" key="3">
    <source>
        <dbReference type="Proteomes" id="UP000234275"/>
    </source>
</evidence>
<sequence length="164" mass="19097">MIPRARVLVSFFGVCHGLQFVFLSGWFWDSTPCFDSACEFGSGWTFLFFDIHMEALVYWHVSTTTTYCNTYNMATGRCVGSIVSHSLHTHTLHTFHTLFVTIFHRTFVRLWRSGHRSFNALKFLRTGSFQIQLDKHWVLCSRLRQHDNPAERRQTSGVPHTPHS</sequence>
<dbReference type="Proteomes" id="UP000234275">
    <property type="component" value="Unassembled WGS sequence"/>
</dbReference>
<dbReference type="VEuPathDB" id="FungiDB:P170DRAFT_64857"/>
<reference evidence="2 3" key="1">
    <citation type="submission" date="2016-12" db="EMBL/GenBank/DDBJ databases">
        <title>The genomes of Aspergillus section Nigri reveals drivers in fungal speciation.</title>
        <authorList>
            <consortium name="DOE Joint Genome Institute"/>
            <person name="Vesth T.C."/>
            <person name="Nybo J."/>
            <person name="Theobald S."/>
            <person name="Brandl J."/>
            <person name="Frisvad J.C."/>
            <person name="Nielsen K.F."/>
            <person name="Lyhne E.K."/>
            <person name="Kogle M.E."/>
            <person name="Kuo A."/>
            <person name="Riley R."/>
            <person name="Clum A."/>
            <person name="Nolan M."/>
            <person name="Lipzen A."/>
            <person name="Salamov A."/>
            <person name="Henrissat B."/>
            <person name="Wiebenga A."/>
            <person name="De Vries R.P."/>
            <person name="Grigoriev I.V."/>
            <person name="Mortensen U.H."/>
            <person name="Andersen M.R."/>
            <person name="Baker S.E."/>
        </authorList>
    </citation>
    <scope>NUCLEOTIDE SEQUENCE [LARGE SCALE GENOMIC DNA]</scope>
    <source>
        <strain evidence="2 3">IBT 23096</strain>
    </source>
</reference>
<dbReference type="EMBL" id="MSFO01000010">
    <property type="protein sequence ID" value="PLB43913.1"/>
    <property type="molecule type" value="Genomic_DNA"/>
</dbReference>
<comment type="caution">
    <text evidence="2">The sequence shown here is derived from an EMBL/GenBank/DDBJ whole genome shotgun (WGS) entry which is preliminary data.</text>
</comment>
<dbReference type="OrthoDB" id="10650949at2759"/>
<evidence type="ECO:0000256" key="1">
    <source>
        <dbReference type="SAM" id="Phobius"/>
    </source>
</evidence>
<keyword evidence="1" id="KW-0812">Transmembrane</keyword>
<protein>
    <submittedName>
        <fullName evidence="2">Uncharacterized protein</fullName>
    </submittedName>
</protein>
<feature type="transmembrane region" description="Helical" evidence="1">
    <location>
        <begin position="7"/>
        <end position="28"/>
    </location>
</feature>
<proteinExistence type="predicted"/>
<name>A0A2I2FTE4_9EURO</name>
<dbReference type="RefSeq" id="XP_024699215.1">
    <property type="nucleotide sequence ID" value="XM_024855316.1"/>
</dbReference>
<organism evidence="2 3">
    <name type="scientific">Aspergillus steynii IBT 23096</name>
    <dbReference type="NCBI Taxonomy" id="1392250"/>
    <lineage>
        <taxon>Eukaryota</taxon>
        <taxon>Fungi</taxon>
        <taxon>Dikarya</taxon>
        <taxon>Ascomycota</taxon>
        <taxon>Pezizomycotina</taxon>
        <taxon>Eurotiomycetes</taxon>
        <taxon>Eurotiomycetidae</taxon>
        <taxon>Eurotiales</taxon>
        <taxon>Aspergillaceae</taxon>
        <taxon>Aspergillus</taxon>
        <taxon>Aspergillus subgen. Circumdati</taxon>
    </lineage>
</organism>
<dbReference type="GeneID" id="36563022"/>